<dbReference type="EMBL" id="FZQP02002857">
    <property type="protein sequence ID" value="VVC96700.1"/>
    <property type="molecule type" value="Genomic_DNA"/>
</dbReference>
<keyword evidence="3" id="KW-0805">Transcription regulation</keyword>
<dbReference type="Pfam" id="PF13873">
    <property type="entry name" value="Myb_DNA-bind_5"/>
    <property type="match status" value="1"/>
</dbReference>
<feature type="domain" description="Myb/SANT-like DNA-binding" evidence="7">
    <location>
        <begin position="73"/>
        <end position="145"/>
    </location>
</feature>
<proteinExistence type="predicted"/>
<evidence type="ECO:0000313" key="8">
    <source>
        <dbReference type="EMBL" id="VVC96700.1"/>
    </source>
</evidence>
<evidence type="ECO:0000256" key="4">
    <source>
        <dbReference type="ARBA" id="ARBA00023163"/>
    </source>
</evidence>
<evidence type="ECO:0000259" key="7">
    <source>
        <dbReference type="Pfam" id="PF13873"/>
    </source>
</evidence>
<reference evidence="8 9" key="1">
    <citation type="submission" date="2017-07" db="EMBL/GenBank/DDBJ databases">
        <authorList>
            <person name="Talla V."/>
            <person name="Backstrom N."/>
        </authorList>
    </citation>
    <scope>NUCLEOTIDE SEQUENCE [LARGE SCALE GENOMIC DNA]</scope>
</reference>
<comment type="subunit">
    <text evidence="1">Self-associates forming complexes of several hundred monomers.</text>
</comment>
<dbReference type="Proteomes" id="UP000324832">
    <property type="component" value="Unassembled WGS sequence"/>
</dbReference>
<feature type="region of interest" description="Disordered" evidence="6">
    <location>
        <begin position="248"/>
        <end position="285"/>
    </location>
</feature>
<dbReference type="AlphaFoldDB" id="A0A5E4QFX5"/>
<accession>A0A5E4QFX5</accession>
<feature type="compositionally biased region" description="Low complexity" evidence="6">
    <location>
        <begin position="1"/>
        <end position="13"/>
    </location>
</feature>
<evidence type="ECO:0000256" key="2">
    <source>
        <dbReference type="ARBA" id="ARBA00016807"/>
    </source>
</evidence>
<evidence type="ECO:0000256" key="5">
    <source>
        <dbReference type="ARBA" id="ARBA00025466"/>
    </source>
</evidence>
<organism evidence="8 9">
    <name type="scientific">Leptidea sinapis</name>
    <dbReference type="NCBI Taxonomy" id="189913"/>
    <lineage>
        <taxon>Eukaryota</taxon>
        <taxon>Metazoa</taxon>
        <taxon>Ecdysozoa</taxon>
        <taxon>Arthropoda</taxon>
        <taxon>Hexapoda</taxon>
        <taxon>Insecta</taxon>
        <taxon>Pterygota</taxon>
        <taxon>Neoptera</taxon>
        <taxon>Endopterygota</taxon>
        <taxon>Lepidoptera</taxon>
        <taxon>Glossata</taxon>
        <taxon>Ditrysia</taxon>
        <taxon>Papilionoidea</taxon>
        <taxon>Pieridae</taxon>
        <taxon>Dismorphiinae</taxon>
        <taxon>Leptidea</taxon>
    </lineage>
</organism>
<keyword evidence="9" id="KW-1185">Reference proteome</keyword>
<evidence type="ECO:0000256" key="3">
    <source>
        <dbReference type="ARBA" id="ARBA00023015"/>
    </source>
</evidence>
<protein>
    <recommendedName>
        <fullName evidence="2">Regulatory protein zeste</fullName>
    </recommendedName>
</protein>
<evidence type="ECO:0000313" key="9">
    <source>
        <dbReference type="Proteomes" id="UP000324832"/>
    </source>
</evidence>
<feature type="region of interest" description="Disordered" evidence="6">
    <location>
        <begin position="1"/>
        <end position="26"/>
    </location>
</feature>
<name>A0A5E4QFX5_9NEOP</name>
<sequence>MGDTNTDSDNTNDGLPGPSCPKKKRSAHRFAMQYDKNLEETYKWIRPDATDKYKAVCKLCAKSFRAETDSRRRVTYGQLELLWEYLNQNKALATGFNKTTQARQFSKNMWQNIAQTLNSYGDGAVKDWKGWCKYWNDYKSKLKKLAATTKASHHQTAEEGRKLTDIEKKFLQILEGNFGTGLLGMRVKPFEQDIQETEGALDMALNIGASSITTQPIVLKEEIEEEESILTLGPVDFHEGPEIMEPGPSRVTHPPPVLSPSGAPELKITPLRSQRRRRHMRRDPPMTQDAALRALVCVSEKRAKIEEQNSETLKKLLQEMKEIKEILRLRSVRHPIDGK</sequence>
<gene>
    <name evidence="8" type="ORF">LSINAPIS_LOCUS8147</name>
</gene>
<comment type="function">
    <text evidence="5">Involved in transvection phenomena (= synapsis-dependent gene expression), where the synaptic pairing of chromosomes carrying genes with which zeste interacts influences the expression of these genes. Zeste binds to DNA and stimulates transcription from a nearby promoter.</text>
</comment>
<dbReference type="InterPro" id="IPR028002">
    <property type="entry name" value="Myb_DNA-bind_5"/>
</dbReference>
<evidence type="ECO:0000256" key="6">
    <source>
        <dbReference type="SAM" id="MobiDB-lite"/>
    </source>
</evidence>
<evidence type="ECO:0000256" key="1">
    <source>
        <dbReference type="ARBA" id="ARBA00011764"/>
    </source>
</evidence>
<keyword evidence="4" id="KW-0804">Transcription</keyword>